<comment type="caution">
    <text evidence="7">Lacks conserved residue(s) required for the propagation of feature annotation.</text>
</comment>
<dbReference type="AlphaFoldDB" id="A0A917C4F5"/>
<evidence type="ECO:0000256" key="4">
    <source>
        <dbReference type="ARBA" id="ARBA00022692"/>
    </source>
</evidence>
<evidence type="ECO:0000313" key="10">
    <source>
        <dbReference type="Proteomes" id="UP000606044"/>
    </source>
</evidence>
<dbReference type="GO" id="GO:0022857">
    <property type="term" value="F:transmembrane transporter activity"/>
    <property type="evidence" value="ECO:0007669"/>
    <property type="project" value="UniProtKB-UniRule"/>
</dbReference>
<dbReference type="EMBL" id="BMCT01000005">
    <property type="protein sequence ID" value="GGF71516.1"/>
    <property type="molecule type" value="Genomic_DNA"/>
</dbReference>
<feature type="transmembrane region" description="Helical" evidence="7">
    <location>
        <begin position="7"/>
        <end position="32"/>
    </location>
</feature>
<dbReference type="PANTHER" id="PTHR33362:SF5">
    <property type="entry name" value="C4-DICARBOXYLATE TRAP TRANSPORTER LARGE PERMEASE PROTEIN DCTM"/>
    <property type="match status" value="1"/>
</dbReference>
<feature type="transmembrane region" description="Helical" evidence="7">
    <location>
        <begin position="137"/>
        <end position="159"/>
    </location>
</feature>
<feature type="transmembrane region" description="Helical" evidence="7">
    <location>
        <begin position="397"/>
        <end position="425"/>
    </location>
</feature>
<evidence type="ECO:0000259" key="8">
    <source>
        <dbReference type="Pfam" id="PF06808"/>
    </source>
</evidence>
<dbReference type="PANTHER" id="PTHR33362">
    <property type="entry name" value="SIALIC ACID TRAP TRANSPORTER PERMEASE PROTEIN SIAT-RELATED"/>
    <property type="match status" value="1"/>
</dbReference>
<evidence type="ECO:0000256" key="7">
    <source>
        <dbReference type="RuleBase" id="RU369079"/>
    </source>
</evidence>
<comment type="subcellular location">
    <subcellularLocation>
        <location evidence="1 7">Cell inner membrane</location>
        <topology evidence="1 7">Multi-pass membrane protein</topology>
    </subcellularLocation>
</comment>
<feature type="transmembrane region" description="Helical" evidence="7">
    <location>
        <begin position="217"/>
        <end position="238"/>
    </location>
</feature>
<dbReference type="InterPro" id="IPR010656">
    <property type="entry name" value="DctM"/>
</dbReference>
<keyword evidence="2" id="KW-1003">Cell membrane</keyword>
<evidence type="ECO:0000256" key="6">
    <source>
        <dbReference type="ARBA" id="ARBA00023136"/>
    </source>
</evidence>
<feature type="domain" description="TRAP C4-dicarboxylate transport system permease DctM subunit" evidence="8">
    <location>
        <begin position="3"/>
        <end position="420"/>
    </location>
</feature>
<keyword evidence="7" id="KW-0813">Transport</keyword>
<gene>
    <name evidence="9" type="ORF">GCM10007301_34000</name>
</gene>
<dbReference type="RefSeq" id="WP_188580735.1">
    <property type="nucleotide sequence ID" value="NZ_BMCT01000005.1"/>
</dbReference>
<feature type="transmembrane region" description="Helical" evidence="7">
    <location>
        <begin position="279"/>
        <end position="299"/>
    </location>
</feature>
<keyword evidence="4 7" id="KW-0812">Transmembrane</keyword>
<protein>
    <recommendedName>
        <fullName evidence="7">TRAP transporter large permease protein</fullName>
    </recommendedName>
</protein>
<keyword evidence="3 7" id="KW-0997">Cell inner membrane</keyword>
<proteinExistence type="inferred from homology"/>
<comment type="similarity">
    <text evidence="7">Belongs to the TRAP transporter large permease family.</text>
</comment>
<dbReference type="InterPro" id="IPR004681">
    <property type="entry name" value="TRAP_DctM"/>
</dbReference>
<feature type="transmembrane region" description="Helical" evidence="7">
    <location>
        <begin position="171"/>
        <end position="197"/>
    </location>
</feature>
<evidence type="ECO:0000313" key="9">
    <source>
        <dbReference type="EMBL" id="GGF71516.1"/>
    </source>
</evidence>
<feature type="transmembrane region" description="Helical" evidence="7">
    <location>
        <begin position="52"/>
        <end position="71"/>
    </location>
</feature>
<evidence type="ECO:0000256" key="5">
    <source>
        <dbReference type="ARBA" id="ARBA00022989"/>
    </source>
</evidence>
<evidence type="ECO:0000256" key="1">
    <source>
        <dbReference type="ARBA" id="ARBA00004429"/>
    </source>
</evidence>
<dbReference type="GO" id="GO:0005886">
    <property type="term" value="C:plasma membrane"/>
    <property type="evidence" value="ECO:0007669"/>
    <property type="project" value="UniProtKB-SubCell"/>
</dbReference>
<feature type="transmembrane region" description="Helical" evidence="7">
    <location>
        <begin position="319"/>
        <end position="346"/>
    </location>
</feature>
<keyword evidence="10" id="KW-1185">Reference proteome</keyword>
<feature type="transmembrane region" description="Helical" evidence="7">
    <location>
        <begin position="244"/>
        <end position="267"/>
    </location>
</feature>
<feature type="transmembrane region" description="Helical" evidence="7">
    <location>
        <begin position="358"/>
        <end position="377"/>
    </location>
</feature>
<evidence type="ECO:0000256" key="2">
    <source>
        <dbReference type="ARBA" id="ARBA00022475"/>
    </source>
</evidence>
<evidence type="ECO:0000256" key="3">
    <source>
        <dbReference type="ARBA" id="ARBA00022519"/>
    </source>
</evidence>
<dbReference type="Pfam" id="PF06808">
    <property type="entry name" value="DctM"/>
    <property type="match status" value="1"/>
</dbReference>
<name>A0A917C4F5_9HYPH</name>
<reference evidence="9" key="2">
    <citation type="submission" date="2020-09" db="EMBL/GenBank/DDBJ databases">
        <authorList>
            <person name="Sun Q."/>
            <person name="Sedlacek I."/>
        </authorList>
    </citation>
    <scope>NUCLEOTIDE SEQUENCE</scope>
    <source>
        <strain evidence="9">CCM 7897</strain>
    </source>
</reference>
<comment type="caution">
    <text evidence="9">The sequence shown here is derived from an EMBL/GenBank/DDBJ whole genome shotgun (WGS) entry which is preliminary data.</text>
</comment>
<accession>A0A917C4F5</accession>
<organism evidence="9 10">
    <name type="scientific">Azorhizobium oxalatiphilum</name>
    <dbReference type="NCBI Taxonomy" id="980631"/>
    <lineage>
        <taxon>Bacteria</taxon>
        <taxon>Pseudomonadati</taxon>
        <taxon>Pseudomonadota</taxon>
        <taxon>Alphaproteobacteria</taxon>
        <taxon>Hyphomicrobiales</taxon>
        <taxon>Xanthobacteraceae</taxon>
        <taxon>Azorhizobium</taxon>
    </lineage>
</organism>
<dbReference type="Proteomes" id="UP000606044">
    <property type="component" value="Unassembled WGS sequence"/>
</dbReference>
<reference evidence="9" key="1">
    <citation type="journal article" date="2014" name="Int. J. Syst. Evol. Microbiol.">
        <title>Complete genome sequence of Corynebacterium casei LMG S-19264T (=DSM 44701T), isolated from a smear-ripened cheese.</title>
        <authorList>
            <consortium name="US DOE Joint Genome Institute (JGI-PGF)"/>
            <person name="Walter F."/>
            <person name="Albersmeier A."/>
            <person name="Kalinowski J."/>
            <person name="Ruckert C."/>
        </authorList>
    </citation>
    <scope>NUCLEOTIDE SEQUENCE</scope>
    <source>
        <strain evidence="9">CCM 7897</strain>
    </source>
</reference>
<sequence length="431" mass="46025">MAMGLLFTGAIMVFLMAGLHVATAIFFTAYLADWLDMGVLPSMVGNLTWNTMNEFLLVAIPLFILLGELLSRSGVAELMYKGLSVWLRWLPGGLLHTNIVASALFAATSGSTVATAATIGTVAQPTMAKLGYNERMVLGSIAAGGTLGILIPPSINMIVYGALTDVSVGRLFIAGIIPGLALAITMSAIIVVVSLIWGDNHREDGPLPSLVLRLRMLVGLLPVLFVFAMVMGSIYAGLATPTEAAAVGIVGALMIAASNRTLTVAMLHEAFLSSVRTTAMVMLVLTTAFVLNFSLSLTGLPQQLSEYIRDLNWSATTTIWVLVLFYLLLGIFIEAMAMMVTTVGIVTPLVVSLGFDPVWFGIFITVMMELAIISPPVGLNLYVVQNLRPIKGSINDVFIGVLPFVVAMLIFVALLIEFPGIALWLPNQVFN</sequence>
<dbReference type="NCBIfam" id="TIGR00786">
    <property type="entry name" value="dctM"/>
    <property type="match status" value="1"/>
</dbReference>
<comment type="function">
    <text evidence="7">Part of the tripartite ATP-independent periplasmic (TRAP) transport system.</text>
</comment>
<keyword evidence="6 7" id="KW-0472">Membrane</keyword>
<comment type="subunit">
    <text evidence="7">The complex comprises the extracytoplasmic solute receptor protein and the two transmembrane proteins.</text>
</comment>
<dbReference type="PIRSF" id="PIRSF006066">
    <property type="entry name" value="HI0050"/>
    <property type="match status" value="1"/>
</dbReference>
<keyword evidence="5 7" id="KW-1133">Transmembrane helix</keyword>